<evidence type="ECO:0000313" key="5">
    <source>
        <dbReference type="EMBL" id="MCT8329609.1"/>
    </source>
</evidence>
<evidence type="ECO:0000313" key="6">
    <source>
        <dbReference type="Proteomes" id="UP001205601"/>
    </source>
</evidence>
<sequence>MNTIESIDSEVAKLGELAPAGYFLALRVRGASPLMVFKTFPQDWLDTYMENGYMMRDPVTTWALTIGGTIRWSSPFLPDPFGVLRDAARHGLTYGASIAHGPRTALTLCSICRQDREPTQEEIAQAREIVLRLHALTEPPKALDAPLTAALGVLAAGGGADRLARELGISEAAARARIRDLCTVLFAATPEEALRRARDAKLI</sequence>
<dbReference type="InterPro" id="IPR036693">
    <property type="entry name" value="TF_LuxR_autoind-bd_dom_sf"/>
</dbReference>
<accession>A0ABT2NNT5</accession>
<evidence type="ECO:0000256" key="2">
    <source>
        <dbReference type="ARBA" id="ARBA00023125"/>
    </source>
</evidence>
<feature type="domain" description="Transcription factor LuxR-like autoinducer-binding" evidence="4">
    <location>
        <begin position="29"/>
        <end position="131"/>
    </location>
</feature>
<dbReference type="InterPro" id="IPR005143">
    <property type="entry name" value="TF_LuxR_autoind-bd_dom"/>
</dbReference>
<protein>
    <submittedName>
        <fullName evidence="5">Autoinducer binding domain-containing protein</fullName>
    </submittedName>
</protein>
<reference evidence="6" key="1">
    <citation type="submission" date="2023-07" db="EMBL/GenBank/DDBJ databases">
        <title>Defluviimonas sediminis sp. nov., isolated from mangrove sediment.</title>
        <authorList>
            <person name="Liu L."/>
            <person name="Li J."/>
            <person name="Huang Y."/>
            <person name="Pan J."/>
            <person name="Li M."/>
        </authorList>
    </citation>
    <scope>NUCLEOTIDE SEQUENCE [LARGE SCALE GENOMIC DNA]</scope>
    <source>
        <strain evidence="6">FT324</strain>
    </source>
</reference>
<keyword evidence="3" id="KW-0804">Transcription</keyword>
<keyword evidence="2" id="KW-0238">DNA-binding</keyword>
<dbReference type="EMBL" id="JAOCQF010000001">
    <property type="protein sequence ID" value="MCT8329609.1"/>
    <property type="molecule type" value="Genomic_DNA"/>
</dbReference>
<evidence type="ECO:0000259" key="4">
    <source>
        <dbReference type="Pfam" id="PF03472"/>
    </source>
</evidence>
<dbReference type="SUPFAM" id="SSF75516">
    <property type="entry name" value="Pheromone-binding domain of LuxR-like quorum-sensing transcription factors"/>
    <property type="match status" value="1"/>
</dbReference>
<dbReference type="RefSeq" id="WP_261495026.1">
    <property type="nucleotide sequence ID" value="NZ_JAOCQF010000001.1"/>
</dbReference>
<organism evidence="5 6">
    <name type="scientific">Albidovulum sediminis</name>
    <dbReference type="NCBI Taxonomy" id="3066345"/>
    <lineage>
        <taxon>Bacteria</taxon>
        <taxon>Pseudomonadati</taxon>
        <taxon>Pseudomonadota</taxon>
        <taxon>Alphaproteobacteria</taxon>
        <taxon>Rhodobacterales</taxon>
        <taxon>Paracoccaceae</taxon>
        <taxon>Albidovulum</taxon>
    </lineage>
</organism>
<dbReference type="Gene3D" id="3.30.450.80">
    <property type="entry name" value="Transcription factor LuxR-like, autoinducer-binding domain"/>
    <property type="match status" value="1"/>
</dbReference>
<keyword evidence="1" id="KW-0805">Transcription regulation</keyword>
<dbReference type="Pfam" id="PF03472">
    <property type="entry name" value="Autoind_bind"/>
    <property type="match status" value="1"/>
</dbReference>
<keyword evidence="6" id="KW-1185">Reference proteome</keyword>
<proteinExistence type="predicted"/>
<comment type="caution">
    <text evidence="5">The sequence shown here is derived from an EMBL/GenBank/DDBJ whole genome shotgun (WGS) entry which is preliminary data.</text>
</comment>
<evidence type="ECO:0000256" key="1">
    <source>
        <dbReference type="ARBA" id="ARBA00023015"/>
    </source>
</evidence>
<name>A0ABT2NNT5_9RHOB</name>
<evidence type="ECO:0000256" key="3">
    <source>
        <dbReference type="ARBA" id="ARBA00023163"/>
    </source>
</evidence>
<gene>
    <name evidence="5" type="ORF">N5I32_08810</name>
</gene>
<dbReference type="Proteomes" id="UP001205601">
    <property type="component" value="Unassembled WGS sequence"/>
</dbReference>